<keyword evidence="4" id="KW-1185">Reference proteome</keyword>
<dbReference type="Proteomes" id="UP000593966">
    <property type="component" value="Chromosome"/>
</dbReference>
<evidence type="ECO:0000256" key="2">
    <source>
        <dbReference type="SAM" id="SignalP"/>
    </source>
</evidence>
<feature type="signal peptide" evidence="2">
    <location>
        <begin position="1"/>
        <end position="24"/>
    </location>
</feature>
<accession>A0A4Q4H4W4</accession>
<gene>
    <name evidence="3" type="ORF">G0028_05905</name>
</gene>
<keyword evidence="2" id="KW-0732">Signal</keyword>
<sequence length="148" mass="15285">MKNTISKVLSLSLMCFVGTSFAHAADENSSKAEVNKQIQVCKNKKQGDWVVYANKGVTYNGSCEPNENGKLQFTFPAPAGGATAAVQAQPTTIENTPAVAVESTSAVQSEAPATDATQQASPEAVTPATDATQQANPEAAVDAPDVAQ</sequence>
<organism evidence="3 4">
    <name type="scientific">Acinetobacter piscicola</name>
    <dbReference type="NCBI Taxonomy" id="2006115"/>
    <lineage>
        <taxon>Bacteria</taxon>
        <taxon>Pseudomonadati</taxon>
        <taxon>Pseudomonadota</taxon>
        <taxon>Gammaproteobacteria</taxon>
        <taxon>Moraxellales</taxon>
        <taxon>Moraxellaceae</taxon>
        <taxon>Acinetobacter</taxon>
    </lineage>
</organism>
<evidence type="ECO:0000256" key="1">
    <source>
        <dbReference type="SAM" id="MobiDB-lite"/>
    </source>
</evidence>
<dbReference type="EMBL" id="CP048659">
    <property type="protein sequence ID" value="QOW45470.1"/>
    <property type="molecule type" value="Genomic_DNA"/>
</dbReference>
<name>A0A4Q4H4W4_9GAMM</name>
<protein>
    <submittedName>
        <fullName evidence="3">Uncharacterized protein</fullName>
    </submittedName>
</protein>
<feature type="region of interest" description="Disordered" evidence="1">
    <location>
        <begin position="102"/>
        <end position="148"/>
    </location>
</feature>
<dbReference type="AlphaFoldDB" id="A0A4Q4H4W4"/>
<evidence type="ECO:0000313" key="3">
    <source>
        <dbReference type="EMBL" id="QOW45470.1"/>
    </source>
</evidence>
<proteinExistence type="predicted"/>
<evidence type="ECO:0000313" key="4">
    <source>
        <dbReference type="Proteomes" id="UP000593966"/>
    </source>
</evidence>
<dbReference type="OrthoDB" id="6692658at2"/>
<reference evidence="3 4" key="1">
    <citation type="submission" date="2020-02" db="EMBL/GenBank/DDBJ databases">
        <title>Tigecycline-resistant Acinetobacter species from pigs and migratory birds.</title>
        <authorList>
            <person name="Chen C."/>
            <person name="Sun J."/>
            <person name="Liao X.-P."/>
            <person name="Liu Y.-H."/>
        </authorList>
    </citation>
    <scope>NUCLEOTIDE SEQUENCE [LARGE SCALE GENOMIC DNA]</scope>
    <source>
        <strain evidence="3 4">YH12207_T</strain>
    </source>
</reference>
<feature type="chain" id="PRO_5043193764" evidence="2">
    <location>
        <begin position="25"/>
        <end position="148"/>
    </location>
</feature>